<keyword evidence="2" id="KW-0472">Membrane</keyword>
<comment type="caution">
    <text evidence="3">The sequence shown here is derived from an EMBL/GenBank/DDBJ whole genome shotgun (WGS) entry which is preliminary data.</text>
</comment>
<feature type="region of interest" description="Disordered" evidence="1">
    <location>
        <begin position="103"/>
        <end position="175"/>
    </location>
</feature>
<reference evidence="3" key="1">
    <citation type="submission" date="2022-07" db="EMBL/GenBank/DDBJ databases">
        <title>Genome Sequence of Leucocoprinus birnbaumii.</title>
        <authorList>
            <person name="Buettner E."/>
        </authorList>
    </citation>
    <scope>NUCLEOTIDE SEQUENCE</scope>
    <source>
        <strain evidence="3">VT141</strain>
    </source>
</reference>
<feature type="compositionally biased region" description="Basic and acidic residues" evidence="1">
    <location>
        <begin position="69"/>
        <end position="79"/>
    </location>
</feature>
<name>A0AAD5YSM8_9AGAR</name>
<evidence type="ECO:0000313" key="3">
    <source>
        <dbReference type="EMBL" id="KAJ3562315.1"/>
    </source>
</evidence>
<dbReference type="Proteomes" id="UP001213000">
    <property type="component" value="Unassembled WGS sequence"/>
</dbReference>
<feature type="transmembrane region" description="Helical" evidence="2">
    <location>
        <begin position="6"/>
        <end position="29"/>
    </location>
</feature>
<proteinExistence type="predicted"/>
<gene>
    <name evidence="3" type="ORF">NP233_g9651</name>
</gene>
<keyword evidence="2" id="KW-0812">Transmembrane</keyword>
<feature type="compositionally biased region" description="Basic and acidic residues" evidence="1">
    <location>
        <begin position="115"/>
        <end position="127"/>
    </location>
</feature>
<dbReference type="AlphaFoldDB" id="A0AAD5YSM8"/>
<accession>A0AAD5YSM8</accession>
<evidence type="ECO:0000256" key="2">
    <source>
        <dbReference type="SAM" id="Phobius"/>
    </source>
</evidence>
<keyword evidence="4" id="KW-1185">Reference proteome</keyword>
<organism evidence="3 4">
    <name type="scientific">Leucocoprinus birnbaumii</name>
    <dbReference type="NCBI Taxonomy" id="56174"/>
    <lineage>
        <taxon>Eukaryota</taxon>
        <taxon>Fungi</taxon>
        <taxon>Dikarya</taxon>
        <taxon>Basidiomycota</taxon>
        <taxon>Agaricomycotina</taxon>
        <taxon>Agaricomycetes</taxon>
        <taxon>Agaricomycetidae</taxon>
        <taxon>Agaricales</taxon>
        <taxon>Agaricineae</taxon>
        <taxon>Agaricaceae</taxon>
        <taxon>Leucocoprinus</taxon>
    </lineage>
</organism>
<sequence length="237" mass="26725">MMEKPTLIVIGVASLATGTVIGIFVYAVFSMRRRLAKRKADRLVPRRFSLATSITPSMGVETPSILEPGSDKMSNEKKTPKLPSRTLMYSLAIRRTNKFLPQEVFQAPRRHNRHGRDSPREQKEEPTHLTGGEELSRQTTQYSVTSTLIAETGSRPTTPHTPNTSRTPKRHSMQKRKFREIVSIPPVLNFPLPVLEVPTLSEPFNSDEFIGFAWSRRWSTAARIRGQDTATTVKDIA</sequence>
<keyword evidence="2" id="KW-1133">Transmembrane helix</keyword>
<feature type="compositionally biased region" description="Polar residues" evidence="1">
    <location>
        <begin position="137"/>
        <end position="166"/>
    </location>
</feature>
<evidence type="ECO:0000256" key="1">
    <source>
        <dbReference type="SAM" id="MobiDB-lite"/>
    </source>
</evidence>
<evidence type="ECO:0000313" key="4">
    <source>
        <dbReference type="Proteomes" id="UP001213000"/>
    </source>
</evidence>
<dbReference type="EMBL" id="JANIEX010000884">
    <property type="protein sequence ID" value="KAJ3562315.1"/>
    <property type="molecule type" value="Genomic_DNA"/>
</dbReference>
<feature type="region of interest" description="Disordered" evidence="1">
    <location>
        <begin position="59"/>
        <end position="80"/>
    </location>
</feature>
<protein>
    <submittedName>
        <fullName evidence="3">Uncharacterized protein</fullName>
    </submittedName>
</protein>